<accession>A0A3E2WWJ2</accession>
<dbReference type="RefSeq" id="WP_117440984.1">
    <property type="nucleotide sequence ID" value="NZ_QVIA01000013.1"/>
</dbReference>
<name>A0A3E2WWJ2_9FIRM</name>
<comment type="caution">
    <text evidence="1">The sequence shown here is derived from an EMBL/GenBank/DDBJ whole genome shotgun (WGS) entry which is preliminary data.</text>
</comment>
<organism evidence="1 2">
    <name type="scientific">Hungatella hathewayi</name>
    <dbReference type="NCBI Taxonomy" id="154046"/>
    <lineage>
        <taxon>Bacteria</taxon>
        <taxon>Bacillati</taxon>
        <taxon>Bacillota</taxon>
        <taxon>Clostridia</taxon>
        <taxon>Lachnospirales</taxon>
        <taxon>Lachnospiraceae</taxon>
        <taxon>Hungatella</taxon>
    </lineage>
</organism>
<proteinExistence type="predicted"/>
<evidence type="ECO:0000313" key="1">
    <source>
        <dbReference type="EMBL" id="RGC31252.1"/>
    </source>
</evidence>
<dbReference type="InterPro" id="IPR038071">
    <property type="entry name" value="UROD/MetE-like_sf"/>
</dbReference>
<dbReference type="Proteomes" id="UP000261111">
    <property type="component" value="Unassembled WGS sequence"/>
</dbReference>
<reference evidence="1 2" key="1">
    <citation type="submission" date="2018-08" db="EMBL/GenBank/DDBJ databases">
        <title>A genome reference for cultivated species of the human gut microbiota.</title>
        <authorList>
            <person name="Zou Y."/>
            <person name="Xue W."/>
            <person name="Luo G."/>
        </authorList>
    </citation>
    <scope>NUCLEOTIDE SEQUENCE [LARGE SCALE GENOMIC DNA]</scope>
    <source>
        <strain evidence="1 2">AF19-21</strain>
    </source>
</reference>
<dbReference type="AlphaFoldDB" id="A0A3E2WWJ2"/>
<evidence type="ECO:0008006" key="3">
    <source>
        <dbReference type="Google" id="ProtNLM"/>
    </source>
</evidence>
<dbReference type="EMBL" id="QVIA01000013">
    <property type="protein sequence ID" value="RGC31252.1"/>
    <property type="molecule type" value="Genomic_DNA"/>
</dbReference>
<sequence>MVNDVKILRTLAAQYAQIAFSDHQKDMYELHASVNDLHPERPIVLMNELPWSELNYDGSLTLLCQDEDFRMLEDELRKTLFQWKHFPADMLVKPYLSVEKKIHSTGMGLTVQEERLSSDPDNDIVSHKYKEQIRDMHDIDRLHPPVIRYDQEKTLRIFYKIAEAVGDIIPVKITGSDTGYMLGLITWDIIAQYMDIDTLLYNLIDEPEFMHALVSRLTDIFTETIRQYEDLNLLNPDSAYVHCSCAASKTLRDGIGDYEHITAGNVWGRGLAQIFSNVSPQMHDEFEIQYAKEALAPFGFVYYGCCEPLDTKIELLRQIPNLRKISISPWADVNAAAEKIGRDYVLSAKPSPTNVVSAASNPDLIRSELSEILRACERNHCPAEILLKDISTVGHRLDHLITWERIAMELVNNGL</sequence>
<gene>
    <name evidence="1" type="ORF">DWX41_12810</name>
</gene>
<dbReference type="Gene3D" id="3.20.20.210">
    <property type="match status" value="1"/>
</dbReference>
<dbReference type="GeneID" id="93332349"/>
<evidence type="ECO:0000313" key="2">
    <source>
        <dbReference type="Proteomes" id="UP000261111"/>
    </source>
</evidence>
<protein>
    <recommendedName>
        <fullName evidence="3">Uroporphyrinogen decarboxylase (URO-D) domain-containing protein</fullName>
    </recommendedName>
</protein>